<dbReference type="EMBL" id="AVOT02005930">
    <property type="protein sequence ID" value="MBW0480336.1"/>
    <property type="molecule type" value="Genomic_DNA"/>
</dbReference>
<evidence type="ECO:0000313" key="1">
    <source>
        <dbReference type="EMBL" id="MBW0480336.1"/>
    </source>
</evidence>
<sequence length="236" mass="27609">MVYQIETHTWTPKLDLVKTKHINKWANDSWRFKVETAFEYSKFNVDRDKALPWFFQQKDRLTALYPEMSEFIIHRNILRQCGGELEHAVKSRTTEKSSTEDIINILEELATRNRTGSSRREIKVNKVSPVNYELENFKYEKLNEAEISLHLTDNQESEISSLLYDHKEAFAYDKEPLRAIVGHEVEIILNIERPYASLLGRPAYPASPTSRETLEIHIKEPLDLGIIRKVGHIEEV</sequence>
<accession>A0A9Q3CCR8</accession>
<name>A0A9Q3CCR8_9BASI</name>
<dbReference type="AlphaFoldDB" id="A0A9Q3CCR8"/>
<organism evidence="1 2">
    <name type="scientific">Austropuccinia psidii MF-1</name>
    <dbReference type="NCBI Taxonomy" id="1389203"/>
    <lineage>
        <taxon>Eukaryota</taxon>
        <taxon>Fungi</taxon>
        <taxon>Dikarya</taxon>
        <taxon>Basidiomycota</taxon>
        <taxon>Pucciniomycotina</taxon>
        <taxon>Pucciniomycetes</taxon>
        <taxon>Pucciniales</taxon>
        <taxon>Sphaerophragmiaceae</taxon>
        <taxon>Austropuccinia</taxon>
    </lineage>
</organism>
<comment type="caution">
    <text evidence="1">The sequence shown here is derived from an EMBL/GenBank/DDBJ whole genome shotgun (WGS) entry which is preliminary data.</text>
</comment>
<protein>
    <submittedName>
        <fullName evidence="1">Uncharacterized protein</fullName>
    </submittedName>
</protein>
<keyword evidence="2" id="KW-1185">Reference proteome</keyword>
<gene>
    <name evidence="1" type="ORF">O181_020051</name>
</gene>
<reference evidence="1" key="1">
    <citation type="submission" date="2021-03" db="EMBL/GenBank/DDBJ databases">
        <title>Draft genome sequence of rust myrtle Austropuccinia psidii MF-1, a brazilian biotype.</title>
        <authorList>
            <person name="Quecine M.C."/>
            <person name="Pachon D.M.R."/>
            <person name="Bonatelli M.L."/>
            <person name="Correr F.H."/>
            <person name="Franceschini L.M."/>
            <person name="Leite T.F."/>
            <person name="Margarido G.R.A."/>
            <person name="Almeida C.A."/>
            <person name="Ferrarezi J.A."/>
            <person name="Labate C.A."/>
        </authorList>
    </citation>
    <scope>NUCLEOTIDE SEQUENCE</scope>
    <source>
        <strain evidence="1">MF-1</strain>
    </source>
</reference>
<proteinExistence type="predicted"/>
<dbReference type="Proteomes" id="UP000765509">
    <property type="component" value="Unassembled WGS sequence"/>
</dbReference>
<dbReference type="OrthoDB" id="6060525at2759"/>
<evidence type="ECO:0000313" key="2">
    <source>
        <dbReference type="Proteomes" id="UP000765509"/>
    </source>
</evidence>